<reference evidence="3" key="1">
    <citation type="submission" date="2016-03" db="EMBL/GenBank/DDBJ databases">
        <authorList>
            <person name="Devillers Hugo."/>
        </authorList>
    </citation>
    <scope>NUCLEOTIDE SEQUENCE [LARGE SCALE GENOMIC DNA]</scope>
</reference>
<protein>
    <submittedName>
        <fullName evidence="2">LANO_0H16842g1_1</fullName>
    </submittedName>
</protein>
<dbReference type="InterPro" id="IPR029063">
    <property type="entry name" value="SAM-dependent_MTases_sf"/>
</dbReference>
<organism evidence="2 3">
    <name type="scientific">Lachancea nothofagi CBS 11611</name>
    <dbReference type="NCBI Taxonomy" id="1266666"/>
    <lineage>
        <taxon>Eukaryota</taxon>
        <taxon>Fungi</taxon>
        <taxon>Dikarya</taxon>
        <taxon>Ascomycota</taxon>
        <taxon>Saccharomycotina</taxon>
        <taxon>Saccharomycetes</taxon>
        <taxon>Saccharomycetales</taxon>
        <taxon>Saccharomycetaceae</taxon>
        <taxon>Lachancea</taxon>
    </lineage>
</organism>
<gene>
    <name evidence="2" type="ORF">LANO_0H16842G</name>
</gene>
<dbReference type="Pfam" id="PF07942">
    <property type="entry name" value="CARME"/>
    <property type="match status" value="1"/>
</dbReference>
<proteinExistence type="predicted"/>
<dbReference type="SUPFAM" id="SSF53335">
    <property type="entry name" value="S-adenosyl-L-methionine-dependent methyltransferases"/>
    <property type="match status" value="1"/>
</dbReference>
<feature type="signal peptide" evidence="1">
    <location>
        <begin position="1"/>
        <end position="25"/>
    </location>
</feature>
<sequence>MGSTVSTLFVTILSVAVMVLKNNNAIKQVLAGKLQNSLSKLNRHIPISTGFQLSQSPHFSNAIGLVDVYNSLLQLQEYGARAYQQNAILYHRARALEPTQIEQLRTLNYYEKLEQVNESISVNVKTTQLIVENALTKLLRNNSLDSRDGKELISICKGLGYECKQDGVLKRIPVHKITLSPKSNQGRVSEAISHMCRDWHQSFQNERRPLTEFMISRVRELKLKGKTLLVVPGSGAGGLAYEIATAFASHEVHSIELSTLMYLCNDFALDYEGSATIKPFTQHFSGQLSTELQTRPFNINFNKVHRPANLKIHLGNFCEFKPQDDYDQIIVLSAYFIDTAENLFDYFDAIEGLKSSCSKLHWLNVGPLKYGTQPKVQLTDEELSKLREARKWKDLYHSCNPKELCGYLTNEKSLYQGYYGLVKFHSVYTGN</sequence>
<dbReference type="EMBL" id="LT598447">
    <property type="protein sequence ID" value="SCV05863.1"/>
    <property type="molecule type" value="Genomic_DNA"/>
</dbReference>
<evidence type="ECO:0000256" key="1">
    <source>
        <dbReference type="SAM" id="SignalP"/>
    </source>
</evidence>
<dbReference type="OrthoDB" id="978at2759"/>
<dbReference type="AlphaFoldDB" id="A0A1G4KMX4"/>
<dbReference type="PANTHER" id="PTHR12303">
    <property type="entry name" value="CARNOSINE N-METHYLTRANSFERASE"/>
    <property type="match status" value="1"/>
</dbReference>
<keyword evidence="1" id="KW-0732">Signal</keyword>
<name>A0A1G4KMX4_9SACH</name>
<dbReference type="GO" id="GO:0008757">
    <property type="term" value="F:S-adenosylmethionine-dependent methyltransferase activity"/>
    <property type="evidence" value="ECO:0007669"/>
    <property type="project" value="InterPro"/>
</dbReference>
<keyword evidence="3" id="KW-1185">Reference proteome</keyword>
<dbReference type="PANTHER" id="PTHR12303:SF11">
    <property type="entry name" value="AER338CP"/>
    <property type="match status" value="1"/>
</dbReference>
<dbReference type="InterPro" id="IPR012901">
    <property type="entry name" value="CARME"/>
</dbReference>
<dbReference type="SMART" id="SM01296">
    <property type="entry name" value="N2227"/>
    <property type="match status" value="1"/>
</dbReference>
<evidence type="ECO:0000313" key="2">
    <source>
        <dbReference type="EMBL" id="SCV05863.1"/>
    </source>
</evidence>
<feature type="chain" id="PRO_5009236567" evidence="1">
    <location>
        <begin position="26"/>
        <end position="431"/>
    </location>
</feature>
<evidence type="ECO:0000313" key="3">
    <source>
        <dbReference type="Proteomes" id="UP000189911"/>
    </source>
</evidence>
<accession>A0A1G4KMX4</accession>
<dbReference type="Proteomes" id="UP000189911">
    <property type="component" value="Chromosome H"/>
</dbReference>